<dbReference type="STRING" id="1993.SAMN04489713_102713"/>
<dbReference type="eggNOG" id="COG0262">
    <property type="taxonomic scope" value="Bacteria"/>
</dbReference>
<dbReference type="InParanoid" id="A0A1I5AUK7"/>
<keyword evidence="3" id="KW-1185">Reference proteome</keyword>
<dbReference type="OrthoDB" id="2313602at2"/>
<dbReference type="AlphaFoldDB" id="A0A1I5AUK7"/>
<dbReference type="RefSeq" id="WP_021598861.1">
    <property type="nucleotide sequence ID" value="NZ_FOVH01000002.1"/>
</dbReference>
<dbReference type="EMBL" id="FOVH01000002">
    <property type="protein sequence ID" value="SFN65899.1"/>
    <property type="molecule type" value="Genomic_DNA"/>
</dbReference>
<accession>A0A1I5AUK7</accession>
<dbReference type="Pfam" id="PF01872">
    <property type="entry name" value="RibD_C"/>
    <property type="match status" value="1"/>
</dbReference>
<dbReference type="GO" id="GO:0008703">
    <property type="term" value="F:5-amino-6-(5-phosphoribosylamino)uracil reductase activity"/>
    <property type="evidence" value="ECO:0007669"/>
    <property type="project" value="InterPro"/>
</dbReference>
<protein>
    <submittedName>
        <fullName evidence="2">Dihydrofolate reductase</fullName>
    </submittedName>
</protein>
<evidence type="ECO:0000259" key="1">
    <source>
        <dbReference type="Pfam" id="PF01872"/>
    </source>
</evidence>
<name>A0A1I5AUK7_9ACTN</name>
<evidence type="ECO:0000313" key="2">
    <source>
        <dbReference type="EMBL" id="SFN65899.1"/>
    </source>
</evidence>
<dbReference type="Proteomes" id="UP000183413">
    <property type="component" value="Unassembled WGS sequence"/>
</dbReference>
<sequence>MATVVTEMTMSLDGYVADPGDGVEDLFGWYGNGPVEVPTVGGMPPFRVSAPSARHIRETMDALGAVVTGRRLYDITHGWEGRHPYDAPVWLVTHEAPDDPPPGLTVVTDGIERAVAEASAAAGDGLVSVAGGITAQSCLDAGLLDEIRIDLVPVLLGKGIPFFAGPSTAPVRLKDPYRVIEGTGVTHLYYRLR</sequence>
<evidence type="ECO:0000313" key="3">
    <source>
        <dbReference type="Proteomes" id="UP000183413"/>
    </source>
</evidence>
<dbReference type="GO" id="GO:0009231">
    <property type="term" value="P:riboflavin biosynthetic process"/>
    <property type="evidence" value="ECO:0007669"/>
    <property type="project" value="InterPro"/>
</dbReference>
<dbReference type="InterPro" id="IPR024072">
    <property type="entry name" value="DHFR-like_dom_sf"/>
</dbReference>
<gene>
    <name evidence="2" type="ORF">SAMN04489713_102713</name>
</gene>
<feature type="domain" description="Bacterial bifunctional deaminase-reductase C-terminal" evidence="1">
    <location>
        <begin position="3"/>
        <end position="173"/>
    </location>
</feature>
<proteinExistence type="predicted"/>
<reference evidence="2 3" key="1">
    <citation type="submission" date="2016-10" db="EMBL/GenBank/DDBJ databases">
        <authorList>
            <person name="de Groot N.N."/>
        </authorList>
    </citation>
    <scope>NUCLEOTIDE SEQUENCE [LARGE SCALE GENOMIC DNA]</scope>
    <source>
        <strain evidence="2 3">DSM 43067</strain>
    </source>
</reference>
<organism evidence="2 3">
    <name type="scientific">Actinomadura madurae</name>
    <dbReference type="NCBI Taxonomy" id="1993"/>
    <lineage>
        <taxon>Bacteria</taxon>
        <taxon>Bacillati</taxon>
        <taxon>Actinomycetota</taxon>
        <taxon>Actinomycetes</taxon>
        <taxon>Streptosporangiales</taxon>
        <taxon>Thermomonosporaceae</taxon>
        <taxon>Actinomadura</taxon>
    </lineage>
</organism>
<dbReference type="InterPro" id="IPR002734">
    <property type="entry name" value="RibDG_C"/>
</dbReference>
<dbReference type="Gene3D" id="3.40.430.10">
    <property type="entry name" value="Dihydrofolate Reductase, subunit A"/>
    <property type="match status" value="1"/>
</dbReference>
<dbReference type="SUPFAM" id="SSF53597">
    <property type="entry name" value="Dihydrofolate reductase-like"/>
    <property type="match status" value="1"/>
</dbReference>